<dbReference type="PANTHER" id="PTHR12027:SF72">
    <property type="entry name" value="PROTEIN WNT-6"/>
    <property type="match status" value="1"/>
</dbReference>
<keyword evidence="12" id="KW-1185">Reference proteome</keyword>
<dbReference type="InterPro" id="IPR018161">
    <property type="entry name" value="Wnt_CS"/>
</dbReference>
<evidence type="ECO:0000256" key="8">
    <source>
        <dbReference type="ARBA" id="ARBA00023180"/>
    </source>
</evidence>
<keyword evidence="5" id="KW-0272">Extracellular matrix</keyword>
<gene>
    <name evidence="11" type="ORF">NP493_481g01033</name>
</gene>
<organism evidence="11 12">
    <name type="scientific">Ridgeia piscesae</name>
    <name type="common">Tubeworm</name>
    <dbReference type="NCBI Taxonomy" id="27915"/>
    <lineage>
        <taxon>Eukaryota</taxon>
        <taxon>Metazoa</taxon>
        <taxon>Spiralia</taxon>
        <taxon>Lophotrochozoa</taxon>
        <taxon>Annelida</taxon>
        <taxon>Polychaeta</taxon>
        <taxon>Sedentaria</taxon>
        <taxon>Canalipalpata</taxon>
        <taxon>Sabellida</taxon>
        <taxon>Siboglinidae</taxon>
        <taxon>Ridgeia</taxon>
    </lineage>
</organism>
<comment type="similarity">
    <text evidence="2 10">Belongs to the Wnt family.</text>
</comment>
<dbReference type="AlphaFoldDB" id="A0AAD9KXR6"/>
<dbReference type="GO" id="GO:0030182">
    <property type="term" value="P:neuron differentiation"/>
    <property type="evidence" value="ECO:0007669"/>
    <property type="project" value="TreeGrafter"/>
</dbReference>
<dbReference type="Proteomes" id="UP001209878">
    <property type="component" value="Unassembled WGS sequence"/>
</dbReference>
<protein>
    <recommendedName>
        <fullName evidence="10">Protein Wnt</fullName>
    </recommendedName>
</protein>
<evidence type="ECO:0000256" key="9">
    <source>
        <dbReference type="ARBA" id="ARBA00023288"/>
    </source>
</evidence>
<keyword evidence="9" id="KW-0449">Lipoprotein</keyword>
<dbReference type="EMBL" id="JAODUO010000480">
    <property type="protein sequence ID" value="KAK2179629.1"/>
    <property type="molecule type" value="Genomic_DNA"/>
</dbReference>
<dbReference type="GO" id="GO:0045165">
    <property type="term" value="P:cell fate commitment"/>
    <property type="evidence" value="ECO:0007669"/>
    <property type="project" value="TreeGrafter"/>
</dbReference>
<evidence type="ECO:0000256" key="6">
    <source>
        <dbReference type="ARBA" id="ARBA00022687"/>
    </source>
</evidence>
<proteinExistence type="inferred from homology"/>
<dbReference type="InterPro" id="IPR005817">
    <property type="entry name" value="Wnt"/>
</dbReference>
<keyword evidence="6 10" id="KW-0879">Wnt signaling pathway</keyword>
<evidence type="ECO:0000256" key="7">
    <source>
        <dbReference type="ARBA" id="ARBA00023157"/>
    </source>
</evidence>
<dbReference type="PANTHER" id="PTHR12027">
    <property type="entry name" value="WNT RELATED"/>
    <property type="match status" value="1"/>
</dbReference>
<dbReference type="SMART" id="SM00097">
    <property type="entry name" value="WNT1"/>
    <property type="match status" value="1"/>
</dbReference>
<keyword evidence="7" id="KW-1015">Disulfide bond</keyword>
<dbReference type="PRINTS" id="PR01349">
    <property type="entry name" value="WNTPROTEIN"/>
</dbReference>
<reference evidence="11" key="1">
    <citation type="journal article" date="2023" name="Mol. Biol. Evol.">
        <title>Third-Generation Sequencing Reveals the Adaptive Role of the Epigenome in Three Deep-Sea Polychaetes.</title>
        <authorList>
            <person name="Perez M."/>
            <person name="Aroh O."/>
            <person name="Sun Y."/>
            <person name="Lan Y."/>
            <person name="Juniper S.K."/>
            <person name="Young C.R."/>
            <person name="Angers B."/>
            <person name="Qian P.Y."/>
        </authorList>
    </citation>
    <scope>NUCLEOTIDE SEQUENCE</scope>
    <source>
        <strain evidence="11">R07B-5</strain>
    </source>
</reference>
<sequence>MAAGVVHAVTEACTQGSLLQCTCDDSVRDVATDGEWEWGGCGDDVSFGYRKSREFMDVVKRRRRSDIRSKLLLHNNEAGRLAIVKHMRMVCKCHGLSGSCALKTCWKKMPHFHDVGARLKARFDGATQVTISNDGVSLMPVGGRTIKPVGLTDIVYSGVSPDYCVPNRQKGSLGTRGRECDPKSFGIGGCGLLCCQRGYATRRVKRFENCRCKFHWCCEVVCDTCVSVHTVHTCL</sequence>
<dbReference type="InterPro" id="IPR043158">
    <property type="entry name" value="Wnt_C"/>
</dbReference>
<dbReference type="PROSITE" id="PS00246">
    <property type="entry name" value="WNT1"/>
    <property type="match status" value="1"/>
</dbReference>
<evidence type="ECO:0000256" key="2">
    <source>
        <dbReference type="ARBA" id="ARBA00005683"/>
    </source>
</evidence>
<comment type="subcellular location">
    <subcellularLocation>
        <location evidence="1 10">Secreted</location>
        <location evidence="1 10">Extracellular space</location>
        <location evidence="1 10">Extracellular matrix</location>
    </subcellularLocation>
</comment>
<evidence type="ECO:0000256" key="4">
    <source>
        <dbReference type="ARBA" id="ARBA00022525"/>
    </source>
</evidence>
<dbReference type="GO" id="GO:0060070">
    <property type="term" value="P:canonical Wnt signaling pathway"/>
    <property type="evidence" value="ECO:0007669"/>
    <property type="project" value="TreeGrafter"/>
</dbReference>
<evidence type="ECO:0000256" key="3">
    <source>
        <dbReference type="ARBA" id="ARBA00022473"/>
    </source>
</evidence>
<keyword evidence="4" id="KW-0964">Secreted</keyword>
<name>A0AAD9KXR6_RIDPI</name>
<evidence type="ECO:0000256" key="10">
    <source>
        <dbReference type="RuleBase" id="RU003500"/>
    </source>
</evidence>
<comment type="caution">
    <text evidence="11">The sequence shown here is derived from an EMBL/GenBank/DDBJ whole genome shotgun (WGS) entry which is preliminary data.</text>
</comment>
<dbReference type="FunFam" id="3.30.2460.20:FF:000001">
    <property type="entry name" value="Wnt homolog"/>
    <property type="match status" value="1"/>
</dbReference>
<evidence type="ECO:0000256" key="1">
    <source>
        <dbReference type="ARBA" id="ARBA00004498"/>
    </source>
</evidence>
<dbReference type="GO" id="GO:0005109">
    <property type="term" value="F:frizzled binding"/>
    <property type="evidence" value="ECO:0007669"/>
    <property type="project" value="TreeGrafter"/>
</dbReference>
<evidence type="ECO:0000256" key="5">
    <source>
        <dbReference type="ARBA" id="ARBA00022530"/>
    </source>
</evidence>
<dbReference type="GO" id="GO:0005615">
    <property type="term" value="C:extracellular space"/>
    <property type="evidence" value="ECO:0007669"/>
    <property type="project" value="TreeGrafter"/>
</dbReference>
<dbReference type="Pfam" id="PF00110">
    <property type="entry name" value="wnt"/>
    <property type="match status" value="1"/>
</dbReference>
<accession>A0AAD9KXR6</accession>
<keyword evidence="3 10" id="KW-0217">Developmental protein</keyword>
<dbReference type="Gene3D" id="3.30.2460.20">
    <property type="match status" value="1"/>
</dbReference>
<evidence type="ECO:0000313" key="12">
    <source>
        <dbReference type="Proteomes" id="UP001209878"/>
    </source>
</evidence>
<evidence type="ECO:0000313" key="11">
    <source>
        <dbReference type="EMBL" id="KAK2179629.1"/>
    </source>
</evidence>
<keyword evidence="8" id="KW-0325">Glycoprotein</keyword>
<comment type="function">
    <text evidence="10">Ligand for members of the frizzled family of seven transmembrane receptors.</text>
</comment>
<dbReference type="GO" id="GO:0005125">
    <property type="term" value="F:cytokine activity"/>
    <property type="evidence" value="ECO:0007669"/>
    <property type="project" value="TreeGrafter"/>
</dbReference>